<dbReference type="PANTHER" id="PTHR37421">
    <property type="entry name" value="UPF0260 PROTEIN YCGN"/>
    <property type="match status" value="1"/>
</dbReference>
<dbReference type="PIRSF" id="PIRSF006173">
    <property type="entry name" value="UCP006173"/>
    <property type="match status" value="1"/>
</dbReference>
<sequence length="162" mass="18703">MKPGAGPMQETRVMIAESAPFWRRKTLEQLDPQEWESLCDGCGLCCLQKLEDEDDNSVYYTRIACKLLDMNTCQCSDYPNRFAQVPDCIQLTPGKADQFKWLPSTCGYRLVSEGKDLPAWHHLVCGDRSQVHEQRISQSGRMLREQDVDEDDWEDHLIFRAS</sequence>
<dbReference type="InterPro" id="IPR005358">
    <property type="entry name" value="Puta_zinc/iron-chelating_dom"/>
</dbReference>
<gene>
    <name evidence="2" type="ordered locus">PputW619_3897</name>
</gene>
<dbReference type="EMBL" id="CP000949">
    <property type="protein sequence ID" value="ACA74377.1"/>
    <property type="molecule type" value="Genomic_DNA"/>
</dbReference>
<dbReference type="PANTHER" id="PTHR37421:SF1">
    <property type="entry name" value="UPF0260 PROTEIN YCGN"/>
    <property type="match status" value="1"/>
</dbReference>
<dbReference type="eggNOG" id="COG2983">
    <property type="taxonomic scope" value="Bacteria"/>
</dbReference>
<reference evidence="2" key="1">
    <citation type="submission" date="2008-02" db="EMBL/GenBank/DDBJ databases">
        <title>Complete sequence of Psuedomonas putida W619.</title>
        <authorList>
            <consortium name="US DOE Joint Genome Institute"/>
            <person name="Copeland A."/>
            <person name="Lucas S."/>
            <person name="Lapidus A."/>
            <person name="Barry K."/>
            <person name="Detter J.C."/>
            <person name="Glavina del Rio T."/>
            <person name="Dalin E."/>
            <person name="Tice H."/>
            <person name="Pitluck S."/>
            <person name="Chain P."/>
            <person name="Malfatti S."/>
            <person name="Shin M."/>
            <person name="Vergez L."/>
            <person name="Schmutz J."/>
            <person name="Larimer F."/>
            <person name="Land M."/>
            <person name="Hauser L."/>
            <person name="Kyrpides N."/>
            <person name="Kim E."/>
            <person name="Taghavi S."/>
            <person name="Vangronsveld D."/>
            <person name="van der Lelie D."/>
            <person name="Richardson P."/>
        </authorList>
    </citation>
    <scope>NUCLEOTIDE SEQUENCE</scope>
    <source>
        <strain evidence="2">W619</strain>
    </source>
</reference>
<evidence type="ECO:0000313" key="2">
    <source>
        <dbReference type="EMBL" id="ACA74377.1"/>
    </source>
</evidence>
<dbReference type="HOGENOM" id="CLU_109769_0_1_6"/>
<protein>
    <recommendedName>
        <fullName evidence="1">UPF0260 protein PputW619_3897</fullName>
    </recommendedName>
</protein>
<dbReference type="Pfam" id="PF03692">
    <property type="entry name" value="CxxCxxCC"/>
    <property type="match status" value="1"/>
</dbReference>
<name>B1JCV1_PSEPW</name>
<dbReference type="NCBIfam" id="NF003502">
    <property type="entry name" value="PRK05170.1-6"/>
    <property type="match status" value="1"/>
</dbReference>
<dbReference type="STRING" id="390235.PputW619_3897"/>
<evidence type="ECO:0000256" key="1">
    <source>
        <dbReference type="HAMAP-Rule" id="MF_00676"/>
    </source>
</evidence>
<dbReference type="KEGG" id="ppw:PputW619_3897"/>
<accession>B1JCV1</accession>
<dbReference type="AlphaFoldDB" id="B1JCV1"/>
<dbReference type="HAMAP" id="MF_00676">
    <property type="entry name" value="UPF0260"/>
    <property type="match status" value="1"/>
</dbReference>
<proteinExistence type="inferred from homology"/>
<dbReference type="NCBIfam" id="NF003507">
    <property type="entry name" value="PRK05170.2-5"/>
    <property type="match status" value="1"/>
</dbReference>
<dbReference type="NCBIfam" id="NF003501">
    <property type="entry name" value="PRK05170.1-5"/>
    <property type="match status" value="1"/>
</dbReference>
<comment type="similarity">
    <text evidence="1">Belongs to the UPF0260 family.</text>
</comment>
<dbReference type="InterPro" id="IPR008228">
    <property type="entry name" value="UCP006173"/>
</dbReference>
<organism evidence="2">
    <name type="scientific">Pseudomonas putida (strain W619)</name>
    <dbReference type="NCBI Taxonomy" id="390235"/>
    <lineage>
        <taxon>Bacteria</taxon>
        <taxon>Pseudomonadati</taxon>
        <taxon>Pseudomonadota</taxon>
        <taxon>Gammaproteobacteria</taxon>
        <taxon>Pseudomonadales</taxon>
        <taxon>Pseudomonadaceae</taxon>
        <taxon>Pseudomonas</taxon>
    </lineage>
</organism>